<dbReference type="CDD" id="cd23992">
    <property type="entry name" value="PBP_GOBP"/>
    <property type="match status" value="1"/>
</dbReference>
<keyword evidence="2" id="KW-0813">Transport</keyword>
<dbReference type="InterPro" id="IPR006170">
    <property type="entry name" value="PBP/GOBP"/>
</dbReference>
<dbReference type="OrthoDB" id="6897701at2759"/>
<keyword evidence="4" id="KW-1185">Reference proteome</keyword>
<accession>A0A8J2QK36</accession>
<sequence>MARDILHIWEQSYDLTHEETGCLVLCAMVRLHLLDQQGDMVEENAEGFIRANGGDDSVVSFLVQLYTMCREKTSSIVKGCKAALELSKCFRAAIQQIGWVPDTTSLLVESND</sequence>
<dbReference type="AlphaFoldDB" id="A0A8J2QK36"/>
<dbReference type="Pfam" id="PF01395">
    <property type="entry name" value="PBP_GOBP"/>
    <property type="match status" value="1"/>
</dbReference>
<reference evidence="3" key="1">
    <citation type="submission" date="2021-09" db="EMBL/GenBank/DDBJ databases">
        <authorList>
            <person name="Martin H S."/>
        </authorList>
    </citation>
    <scope>NUCLEOTIDE SEQUENCE</scope>
</reference>
<dbReference type="EMBL" id="CAKASE010000050">
    <property type="protein sequence ID" value="CAG9564371.1"/>
    <property type="molecule type" value="Genomic_DNA"/>
</dbReference>
<comment type="caution">
    <text evidence="3">The sequence shown here is derived from an EMBL/GenBank/DDBJ whole genome shotgun (WGS) entry which is preliminary data.</text>
</comment>
<dbReference type="InterPro" id="IPR036728">
    <property type="entry name" value="PBP_GOBP_sf"/>
</dbReference>
<name>A0A8J2QK36_9NEOP</name>
<dbReference type="SUPFAM" id="SSF47565">
    <property type="entry name" value="Insect pheromone/odorant-binding proteins"/>
    <property type="match status" value="1"/>
</dbReference>
<dbReference type="GO" id="GO:0005549">
    <property type="term" value="F:odorant binding"/>
    <property type="evidence" value="ECO:0007669"/>
    <property type="project" value="InterPro"/>
</dbReference>
<dbReference type="Proteomes" id="UP000789524">
    <property type="component" value="Unassembled WGS sequence"/>
</dbReference>
<organism evidence="3 4">
    <name type="scientific">Danaus chrysippus</name>
    <name type="common">African queen</name>
    <dbReference type="NCBI Taxonomy" id="151541"/>
    <lineage>
        <taxon>Eukaryota</taxon>
        <taxon>Metazoa</taxon>
        <taxon>Ecdysozoa</taxon>
        <taxon>Arthropoda</taxon>
        <taxon>Hexapoda</taxon>
        <taxon>Insecta</taxon>
        <taxon>Pterygota</taxon>
        <taxon>Neoptera</taxon>
        <taxon>Endopterygota</taxon>
        <taxon>Lepidoptera</taxon>
        <taxon>Glossata</taxon>
        <taxon>Ditrysia</taxon>
        <taxon>Papilionoidea</taxon>
        <taxon>Nymphalidae</taxon>
        <taxon>Danainae</taxon>
        <taxon>Danaini</taxon>
        <taxon>Danaina</taxon>
        <taxon>Danaus</taxon>
        <taxon>Anosia</taxon>
    </lineage>
</organism>
<evidence type="ECO:0000256" key="1">
    <source>
        <dbReference type="ARBA" id="ARBA00008098"/>
    </source>
</evidence>
<dbReference type="Gene3D" id="1.10.238.20">
    <property type="entry name" value="Pheromone/general odorant binding protein domain"/>
    <property type="match status" value="1"/>
</dbReference>
<dbReference type="InterPro" id="IPR006072">
    <property type="entry name" value="Odorant/phero-bd_Lep"/>
</dbReference>
<evidence type="ECO:0000256" key="2">
    <source>
        <dbReference type="ARBA" id="ARBA00022448"/>
    </source>
</evidence>
<evidence type="ECO:0000313" key="3">
    <source>
        <dbReference type="EMBL" id="CAG9564371.1"/>
    </source>
</evidence>
<protein>
    <submittedName>
        <fullName evidence="3">(African queen) hypothetical protein</fullName>
    </submittedName>
</protein>
<evidence type="ECO:0000313" key="4">
    <source>
        <dbReference type="Proteomes" id="UP000789524"/>
    </source>
</evidence>
<dbReference type="PRINTS" id="PR00484">
    <property type="entry name" value="PBPGOBP"/>
</dbReference>
<comment type="similarity">
    <text evidence="1">Belongs to the PBP/GOBP family.</text>
</comment>
<gene>
    <name evidence="3" type="ORF">DCHRY22_LOCUS5374</name>
</gene>
<proteinExistence type="inferred from homology"/>